<evidence type="ECO:0000256" key="12">
    <source>
        <dbReference type="ARBA" id="ARBA00025285"/>
    </source>
</evidence>
<evidence type="ECO:0000313" key="16">
    <source>
        <dbReference type="EMBL" id="GAT54501.1"/>
    </source>
</evidence>
<keyword evidence="6 13" id="KW-0479">Metal-binding</keyword>
<keyword evidence="9 13" id="KW-0560">Oxidoreductase</keyword>
<dbReference type="PROSITE" id="PS51471">
    <property type="entry name" value="FE2OG_OXY"/>
    <property type="match status" value="1"/>
</dbReference>
<dbReference type="Gene3D" id="2.60.120.330">
    <property type="entry name" value="B-lactam Antibiotic, Isopenicillin N Synthase, Chain"/>
    <property type="match status" value="1"/>
</dbReference>
<dbReference type="InterPro" id="IPR044861">
    <property type="entry name" value="IPNS-like_FE2OG_OXY"/>
</dbReference>
<evidence type="ECO:0000256" key="1">
    <source>
        <dbReference type="ARBA" id="ARBA00004370"/>
    </source>
</evidence>
<dbReference type="InterPro" id="IPR027443">
    <property type="entry name" value="IPNS-like_sf"/>
</dbReference>
<dbReference type="Pfam" id="PF01786">
    <property type="entry name" value="AOX"/>
    <property type="match status" value="1"/>
</dbReference>
<gene>
    <name evidence="16" type="ORF">MCHLO_11352</name>
</gene>
<dbReference type="Gene3D" id="1.20.1260.140">
    <property type="entry name" value="Alternative oxidase"/>
    <property type="match status" value="1"/>
</dbReference>
<evidence type="ECO:0000259" key="15">
    <source>
        <dbReference type="PROSITE" id="PS51471"/>
    </source>
</evidence>
<keyword evidence="4 13" id="KW-0679">Respiratory chain</keyword>
<evidence type="ECO:0000256" key="8">
    <source>
        <dbReference type="ARBA" id="ARBA00022989"/>
    </source>
</evidence>
<dbReference type="InterPro" id="IPR038659">
    <property type="entry name" value="AOX_sf"/>
</dbReference>
<evidence type="ECO:0000256" key="9">
    <source>
        <dbReference type="ARBA" id="ARBA00023002"/>
    </source>
</evidence>
<comment type="function">
    <text evidence="12">Catalyzes cyanide-resistant oxygen consumption. May increase respiration when the cytochrome respiratory pathway is restricted, or in response to low temperatures.</text>
</comment>
<dbReference type="InterPro" id="IPR005123">
    <property type="entry name" value="Oxoglu/Fe-dep_dioxygenase_dom"/>
</dbReference>
<evidence type="ECO:0000256" key="3">
    <source>
        <dbReference type="ARBA" id="ARBA00022448"/>
    </source>
</evidence>
<feature type="transmembrane region" description="Helical" evidence="14">
    <location>
        <begin position="223"/>
        <end position="246"/>
    </location>
</feature>
<keyword evidence="3" id="KW-0813">Transport</keyword>
<keyword evidence="5 13" id="KW-0812">Transmembrane</keyword>
<evidence type="ECO:0000256" key="7">
    <source>
        <dbReference type="ARBA" id="ARBA00022982"/>
    </source>
</evidence>
<name>A0ABQ0LTW2_MYCCL</name>
<dbReference type="Pfam" id="PF14226">
    <property type="entry name" value="DIOX_N"/>
    <property type="match status" value="1"/>
</dbReference>
<keyword evidence="10 13" id="KW-0408">Iron</keyword>
<evidence type="ECO:0000256" key="14">
    <source>
        <dbReference type="SAM" id="Phobius"/>
    </source>
</evidence>
<dbReference type="EC" id="1.-.-.-" evidence="13"/>
<dbReference type="PANTHER" id="PTHR31803">
    <property type="entry name" value="ALTERNATIVE OXIDASE"/>
    <property type="match status" value="1"/>
</dbReference>
<comment type="subcellular location">
    <subcellularLocation>
        <location evidence="1">Membrane</location>
    </subcellularLocation>
</comment>
<dbReference type="PANTHER" id="PTHR31803:SF3">
    <property type="entry name" value="ALTERNATIVE OXIDASE"/>
    <property type="match status" value="1"/>
</dbReference>
<evidence type="ECO:0000256" key="4">
    <source>
        <dbReference type="ARBA" id="ARBA00022660"/>
    </source>
</evidence>
<dbReference type="Proteomes" id="UP000815677">
    <property type="component" value="Unassembled WGS sequence"/>
</dbReference>
<evidence type="ECO:0000256" key="2">
    <source>
        <dbReference type="ARBA" id="ARBA00008388"/>
    </source>
</evidence>
<sequence length="805" mass="88565">MLRTTLLAGVHLVPAHRAACSVPLARPQYFSRVWMSTQKPVGSEELANAKAASTAAAANAAQAADESPLTAPPVSTFPTSRVEGDWVLFHPVYSAEELKAVEVLHREATTIPDKLAYRLVRFARWGFDFVSRYKHRPIPPGSNMSVKELREGGYILDERGWLSRILFLETIAGVPGMVAGMLRHLQSIRLMRRDNGWIHTCLQEAENERMHLMTFMTLRDSPLWFRALILGAQGVFFNMFFFTYLISPRTCHRFVGYLEEEAVLTYTRCIEELERGWIPEWADKPAPEIAIDYWRLRKDATLLDVIYAVRSDETTHRFVNHSLANLVPDQDVNPFALQEPGMDVKGGKIAFDRKESEEYMRGVQKLVREGKAKIEDGSHAAGSLSSFCTTTTASSSALSRACVPLPTSSAPAASSRPRNGPAGAAYFPFPPNGHAGLTYSTAMDPLPPFPDDVPTHPLLVVDYALVKAGDKAEVERLWAAATTLGFWYLKNHGTDDEVRGMFEMGAETMALPLEEKMLHEQGDDGNSFGYRMAAATAIDAAGTPGSAEFINVAKDDALGAWPDRARHSYPRTVDARMESTVRPFVEKTLAVNMTILDVFNEKLGLPGGTLARQHPTEEFSQCEARVICSPPAAAGARAIGPHTDFGSLSVLHNRLGGLQVFVPGAQEWQYVKPVPGYAICNIGDALTIFTGGLLRSSLHRVITPPGLQGTHTRFSLVFFTRPANSVVLRSLENLSPAIANAVATSPDPTKYKPGVTAFEWFTRRVKNQRLKNRKGPETWIASRGTEHTENVGVAVPTGVELKAAL</sequence>
<evidence type="ECO:0000256" key="5">
    <source>
        <dbReference type="ARBA" id="ARBA00022692"/>
    </source>
</evidence>
<evidence type="ECO:0000256" key="10">
    <source>
        <dbReference type="ARBA" id="ARBA00023004"/>
    </source>
</evidence>
<feature type="domain" description="Fe2OG dioxygenase" evidence="15">
    <location>
        <begin position="618"/>
        <end position="722"/>
    </location>
</feature>
<reference evidence="16" key="1">
    <citation type="submission" date="2014-09" db="EMBL/GenBank/DDBJ databases">
        <title>Genome sequence of the luminous mushroom Mycena chlorophos for searching fungal bioluminescence genes.</title>
        <authorList>
            <person name="Tanaka Y."/>
            <person name="Kasuga D."/>
            <person name="Oba Y."/>
            <person name="Hase S."/>
            <person name="Sato K."/>
            <person name="Oba Y."/>
            <person name="Sakakibara Y."/>
        </authorList>
    </citation>
    <scope>NUCLEOTIDE SEQUENCE</scope>
</reference>
<dbReference type="EMBL" id="DF848680">
    <property type="protein sequence ID" value="GAT54501.1"/>
    <property type="molecule type" value="Genomic_DNA"/>
</dbReference>
<evidence type="ECO:0000256" key="6">
    <source>
        <dbReference type="ARBA" id="ARBA00022723"/>
    </source>
</evidence>
<dbReference type="InterPro" id="IPR026992">
    <property type="entry name" value="DIOX_N"/>
</dbReference>
<keyword evidence="7 13" id="KW-0249">Electron transport</keyword>
<keyword evidence="11 13" id="KW-0472">Membrane</keyword>
<proteinExistence type="inferred from homology"/>
<evidence type="ECO:0000256" key="13">
    <source>
        <dbReference type="RuleBase" id="RU003779"/>
    </source>
</evidence>
<dbReference type="InterPro" id="IPR002680">
    <property type="entry name" value="AOX"/>
</dbReference>
<dbReference type="SUPFAM" id="SSF51197">
    <property type="entry name" value="Clavaminate synthase-like"/>
    <property type="match status" value="1"/>
</dbReference>
<dbReference type="CDD" id="cd01053">
    <property type="entry name" value="AOX"/>
    <property type="match status" value="1"/>
</dbReference>
<accession>A0ABQ0LTW2</accession>
<evidence type="ECO:0000256" key="11">
    <source>
        <dbReference type="ARBA" id="ARBA00023136"/>
    </source>
</evidence>
<evidence type="ECO:0000313" key="17">
    <source>
        <dbReference type="Proteomes" id="UP000815677"/>
    </source>
</evidence>
<comment type="cofactor">
    <cofactor evidence="13">
        <name>Fe cation</name>
        <dbReference type="ChEBI" id="CHEBI:24875"/>
    </cofactor>
    <text evidence="13">Binds 2 iron ions per subunit.</text>
</comment>
<keyword evidence="8 14" id="KW-1133">Transmembrane helix</keyword>
<feature type="transmembrane region" description="Helical" evidence="14">
    <location>
        <begin position="161"/>
        <end position="182"/>
    </location>
</feature>
<protein>
    <recommendedName>
        <fullName evidence="13">Alternative oxidase</fullName>
        <ecNumber evidence="13">1.-.-.-</ecNumber>
    </recommendedName>
</protein>
<organism evidence="16 17">
    <name type="scientific">Mycena chlorophos</name>
    <name type="common">Agaric fungus</name>
    <name type="synonym">Agaricus chlorophos</name>
    <dbReference type="NCBI Taxonomy" id="658473"/>
    <lineage>
        <taxon>Eukaryota</taxon>
        <taxon>Fungi</taxon>
        <taxon>Dikarya</taxon>
        <taxon>Basidiomycota</taxon>
        <taxon>Agaricomycotina</taxon>
        <taxon>Agaricomycetes</taxon>
        <taxon>Agaricomycetidae</taxon>
        <taxon>Agaricales</taxon>
        <taxon>Marasmiineae</taxon>
        <taxon>Mycenaceae</taxon>
        <taxon>Mycena</taxon>
    </lineage>
</organism>
<comment type="similarity">
    <text evidence="2 13">Belongs to the alternative oxidase family.</text>
</comment>
<keyword evidence="17" id="KW-1185">Reference proteome</keyword>
<dbReference type="Pfam" id="PF03171">
    <property type="entry name" value="2OG-FeII_Oxy"/>
    <property type="match status" value="1"/>
</dbReference>